<sequence length="272" mass="29121">MEQHPEVFRKRGSARAVQWERAGLEWLASASAHGGARVVEILASDASQLCLEQISPVAPSAQSAREFGAALAVTHSAGTGRESEAGRRSFGLGPIDASGTAFEGDGFQGPAGEQLPLPLAREGEFTSWGAMFGDLRLAPLVRASGDLFDADDRALFGRLVSRLRDGVFDDDDPPARVHGDLWAGNVLFDAHGAVLIDPTAYSGHRLDDLAALTLFGAPHLAHMFEGYESAHSLTHDWRELIPLHSLHLVLLHAALFGGGYAREALGIARRYV</sequence>
<keyword evidence="3" id="KW-1185">Reference proteome</keyword>
<reference evidence="2 3" key="1">
    <citation type="submission" date="2019-09" db="EMBL/GenBank/DDBJ databases">
        <title>FDA dAtabase for Regulatory Grade micrObial Sequences (FDA-ARGOS): Supporting development and validation of Infectious Disease Dx tests.</title>
        <authorList>
            <person name="Sciortino C."/>
            <person name="Tallon L."/>
            <person name="Sadzewicz L."/>
            <person name="Vavikolanu K."/>
            <person name="Mehta A."/>
            <person name="Aluvathingal J."/>
            <person name="Nadendla S."/>
            <person name="Nandy P."/>
            <person name="Geyer C."/>
            <person name="Yan Y."/>
            <person name="Sichtig H."/>
        </authorList>
    </citation>
    <scope>NUCLEOTIDE SEQUENCE [LARGE SCALE GENOMIC DNA]</scope>
    <source>
        <strain evidence="2 3">FDAARGOS_640</strain>
    </source>
</reference>
<evidence type="ECO:0000256" key="1">
    <source>
        <dbReference type="PIRNR" id="PIRNR006221"/>
    </source>
</evidence>
<dbReference type="PIRSF" id="PIRSF006221">
    <property type="entry name" value="Ketosamine-3-kinase"/>
    <property type="match status" value="1"/>
</dbReference>
<name>A0ABX6A6M3_9MICO</name>
<organism evidence="2 3">
    <name type="scientific">Dermabacter vaginalis</name>
    <dbReference type="NCBI Taxonomy" id="1630135"/>
    <lineage>
        <taxon>Bacteria</taxon>
        <taxon>Bacillati</taxon>
        <taxon>Actinomycetota</taxon>
        <taxon>Actinomycetes</taxon>
        <taxon>Micrococcales</taxon>
        <taxon>Dermabacteraceae</taxon>
        <taxon>Dermabacter</taxon>
    </lineage>
</organism>
<dbReference type="Gene3D" id="1.10.510.10">
    <property type="entry name" value="Transferase(Phosphotransferase) domain 1"/>
    <property type="match status" value="1"/>
</dbReference>
<dbReference type="PANTHER" id="PTHR12149">
    <property type="entry name" value="FRUCTOSAMINE 3 KINASE-RELATED PROTEIN"/>
    <property type="match status" value="1"/>
</dbReference>
<dbReference type="EMBL" id="CP044108">
    <property type="protein sequence ID" value="QEU12443.1"/>
    <property type="molecule type" value="Genomic_DNA"/>
</dbReference>
<proteinExistence type="inferred from homology"/>
<protein>
    <submittedName>
        <fullName evidence="2">Phosphotransferase</fullName>
    </submittedName>
</protein>
<dbReference type="Gene3D" id="1.20.1270.240">
    <property type="match status" value="1"/>
</dbReference>
<accession>A0ABX6A6M3</accession>
<dbReference type="PANTHER" id="PTHR12149:SF8">
    <property type="entry name" value="PROTEIN-RIBULOSAMINE 3-KINASE"/>
    <property type="match status" value="1"/>
</dbReference>
<dbReference type="Proteomes" id="UP000323865">
    <property type="component" value="Chromosome"/>
</dbReference>
<dbReference type="SUPFAM" id="SSF56112">
    <property type="entry name" value="Protein kinase-like (PK-like)"/>
    <property type="match status" value="1"/>
</dbReference>
<dbReference type="InterPro" id="IPR011009">
    <property type="entry name" value="Kinase-like_dom_sf"/>
</dbReference>
<dbReference type="InterPro" id="IPR016477">
    <property type="entry name" value="Fructo-/Ketosamine-3-kinase"/>
</dbReference>
<comment type="similarity">
    <text evidence="1">Belongs to the fructosamine kinase family.</text>
</comment>
<evidence type="ECO:0000313" key="3">
    <source>
        <dbReference type="Proteomes" id="UP000323865"/>
    </source>
</evidence>
<evidence type="ECO:0000313" key="2">
    <source>
        <dbReference type="EMBL" id="QEU12443.1"/>
    </source>
</evidence>
<keyword evidence="1" id="KW-0418">Kinase</keyword>
<keyword evidence="1" id="KW-0808">Transferase</keyword>
<gene>
    <name evidence="2" type="ORF">FOB48_09065</name>
</gene>
<dbReference type="Pfam" id="PF03881">
    <property type="entry name" value="Fructosamin_kin"/>
    <property type="match status" value="1"/>
</dbReference>